<dbReference type="EMBL" id="MG011691">
    <property type="protein sequence ID" value="AVK77006.1"/>
    <property type="molecule type" value="Genomic_DNA"/>
</dbReference>
<organism evidence="4">
    <name type="scientific">Pandoravirus macleodensis</name>
    <dbReference type="NCBI Taxonomy" id="2107707"/>
    <lineage>
        <taxon>Viruses</taxon>
        <taxon>Pandoravirus</taxon>
    </lineage>
</organism>
<dbReference type="SUPFAM" id="SSF81383">
    <property type="entry name" value="F-box domain"/>
    <property type="match status" value="1"/>
</dbReference>
<dbReference type="RefSeq" id="YP_009481002.1">
    <property type="nucleotide sequence ID" value="NC_037665.1"/>
</dbReference>
<dbReference type="Proteomes" id="UP000249758">
    <property type="component" value="Segment"/>
</dbReference>
<dbReference type="PANTHER" id="PTHR23084:SF179">
    <property type="entry name" value="OS10G0565000 PROTEIN"/>
    <property type="match status" value="1"/>
</dbReference>
<feature type="region of interest" description="Disordered" evidence="2">
    <location>
        <begin position="1"/>
        <end position="30"/>
    </location>
</feature>
<dbReference type="InterPro" id="IPR003409">
    <property type="entry name" value="MORN"/>
</dbReference>
<accession>A0A2U7UEY4</accession>
<feature type="compositionally biased region" description="Basic and acidic residues" evidence="2">
    <location>
        <begin position="8"/>
        <end position="20"/>
    </location>
</feature>
<dbReference type="KEGG" id="vg:36841461"/>
<evidence type="ECO:0000256" key="2">
    <source>
        <dbReference type="SAM" id="MobiDB-lite"/>
    </source>
</evidence>
<evidence type="ECO:0000256" key="1">
    <source>
        <dbReference type="ARBA" id="ARBA00022737"/>
    </source>
</evidence>
<sequence>MGSRHSRIGPDDPEQPKDDDTPPNVVWSPTGPEETIGDCHLLALPDELLLAVLGALSDPAALACVARTARRLGALCRDDSLWRPLYERRYGQPLHKHFAEFGKDWCWLYRARAVRADPALAASVGCVAIKSGAQFFSGDLAKGVPCGYGLHITISTSSLSSSPQPLRDTSDPRAVFDLSRKHAHLRSEGEWAHGVRHGRVIDHMASGDLFDGAHKRGLRHGEGMYVRHTGRVYCGAYKRGQRRGWGVEEYPDGRRYEGHWHVKRCGNGTMTLPDGRSHCGEWCNGVPDGWGVHTWPNGQYLKALWHDGTPQGQGMLTTADGRCLVDEARELFWVGAVTIPAPIGGDCEGDSNNSWCGRIKRVCAMPRTSTIDGHVLDTAYVDGSHLLVIWGDEGQRAHRVALHSPSCATLGRTASSHGRKRPDGTCMACLCNKHMRSTAKDRWYLAGTKS</sequence>
<dbReference type="PANTHER" id="PTHR23084">
    <property type="entry name" value="PHOSPHATIDYLINOSITOL-4-PHOSPHATE 5-KINASE RELATED"/>
    <property type="match status" value="1"/>
</dbReference>
<dbReference type="Pfam" id="PF12937">
    <property type="entry name" value="F-box-like"/>
    <property type="match status" value="1"/>
</dbReference>
<dbReference type="InterPro" id="IPR036047">
    <property type="entry name" value="F-box-like_dom_sf"/>
</dbReference>
<dbReference type="SMART" id="SM00698">
    <property type="entry name" value="MORN"/>
    <property type="match status" value="5"/>
</dbReference>
<dbReference type="PROSITE" id="PS50181">
    <property type="entry name" value="FBOX"/>
    <property type="match status" value="1"/>
</dbReference>
<dbReference type="GeneID" id="36841461"/>
<name>A0A2U7UEY4_9VIRU</name>
<feature type="domain" description="F-box" evidence="3">
    <location>
        <begin position="38"/>
        <end position="85"/>
    </location>
</feature>
<evidence type="ECO:0000313" key="4">
    <source>
        <dbReference type="EMBL" id="AVK77006.1"/>
    </source>
</evidence>
<proteinExistence type="predicted"/>
<dbReference type="Pfam" id="PF02493">
    <property type="entry name" value="MORN"/>
    <property type="match status" value="6"/>
</dbReference>
<dbReference type="Gene3D" id="2.20.110.10">
    <property type="entry name" value="Histone H3 K4-specific methyltransferase SET7/9 N-terminal domain"/>
    <property type="match status" value="3"/>
</dbReference>
<evidence type="ECO:0000259" key="3">
    <source>
        <dbReference type="PROSITE" id="PS50181"/>
    </source>
</evidence>
<protein>
    <submittedName>
        <fullName evidence="4">Morn repeat incomplete domain containing protein</fullName>
    </submittedName>
</protein>
<dbReference type="InterPro" id="IPR001810">
    <property type="entry name" value="F-box_dom"/>
</dbReference>
<keyword evidence="1" id="KW-0677">Repeat</keyword>
<gene>
    <name evidence="4" type="ORF">pmac_cds_318</name>
</gene>
<dbReference type="Gene3D" id="1.20.1280.50">
    <property type="match status" value="1"/>
</dbReference>
<dbReference type="SUPFAM" id="SSF82185">
    <property type="entry name" value="Histone H3 K4-specific methyltransferase SET7/9 N-terminal domain"/>
    <property type="match status" value="2"/>
</dbReference>
<reference evidence="4" key="1">
    <citation type="journal article" date="2018" name="Nat. Commun.">
        <title>Diversity and evolution of the emerging Pandoraviridae family.</title>
        <authorList>
            <person name="Legendre M."/>
            <person name="Fabre E."/>
            <person name="Poirot O."/>
            <person name="Jeudy S."/>
            <person name="Lartigue A."/>
            <person name="Alempic J.M."/>
            <person name="Beucher L."/>
            <person name="Philippe N."/>
            <person name="Bertaux L."/>
            <person name="Christo-Foroux E."/>
            <person name="Labadie K."/>
            <person name="Coute Y."/>
            <person name="Abergel C."/>
            <person name="Claverie J.M."/>
        </authorList>
    </citation>
    <scope>NUCLEOTIDE SEQUENCE [LARGE SCALE GENOMIC DNA]</scope>
    <source>
        <strain evidence="4">Macleodensis</strain>
    </source>
</reference>